<reference evidence="2 3" key="3">
    <citation type="journal article" date="2013" name="Rice">
        <title>Improvement of the Oryza sativa Nipponbare reference genome using next generation sequence and optical map data.</title>
        <authorList>
            <person name="Kawahara Y."/>
            <person name="de la Bastide M."/>
            <person name="Hamilton J.P."/>
            <person name="Kanamori H."/>
            <person name="McCombie W.R."/>
            <person name="Ouyang S."/>
            <person name="Schwartz D.C."/>
            <person name="Tanaka T."/>
            <person name="Wu J."/>
            <person name="Zhou S."/>
            <person name="Childs K.L."/>
            <person name="Davidson R.M."/>
            <person name="Lin H."/>
            <person name="Quesada-Ocampo L."/>
            <person name="Vaillancourt B."/>
            <person name="Sakai H."/>
            <person name="Lee S.S."/>
            <person name="Kim J."/>
            <person name="Numa H."/>
            <person name="Itoh T."/>
            <person name="Buell C.R."/>
            <person name="Matsumoto T."/>
        </authorList>
    </citation>
    <scope>NUCLEOTIDE SEQUENCE [LARGE SCALE GENOMIC DNA]</scope>
    <source>
        <strain evidence="3">cv. Nipponbare</strain>
    </source>
</reference>
<reference evidence="3" key="1">
    <citation type="journal article" date="2005" name="Nature">
        <title>The map-based sequence of the rice genome.</title>
        <authorList>
            <consortium name="International rice genome sequencing project (IRGSP)"/>
            <person name="Matsumoto T."/>
            <person name="Wu J."/>
            <person name="Kanamori H."/>
            <person name="Katayose Y."/>
            <person name="Fujisawa M."/>
            <person name="Namiki N."/>
            <person name="Mizuno H."/>
            <person name="Yamamoto K."/>
            <person name="Antonio B.A."/>
            <person name="Baba T."/>
            <person name="Sakata K."/>
            <person name="Nagamura Y."/>
            <person name="Aoki H."/>
            <person name="Arikawa K."/>
            <person name="Arita K."/>
            <person name="Bito T."/>
            <person name="Chiden Y."/>
            <person name="Fujitsuka N."/>
            <person name="Fukunaka R."/>
            <person name="Hamada M."/>
            <person name="Harada C."/>
            <person name="Hayashi A."/>
            <person name="Hijishita S."/>
            <person name="Honda M."/>
            <person name="Hosokawa S."/>
            <person name="Ichikawa Y."/>
            <person name="Idonuma A."/>
            <person name="Iijima M."/>
            <person name="Ikeda M."/>
            <person name="Ikeno M."/>
            <person name="Ito K."/>
            <person name="Ito S."/>
            <person name="Ito T."/>
            <person name="Ito Y."/>
            <person name="Ito Y."/>
            <person name="Iwabuchi A."/>
            <person name="Kamiya K."/>
            <person name="Karasawa W."/>
            <person name="Kurita K."/>
            <person name="Katagiri S."/>
            <person name="Kikuta A."/>
            <person name="Kobayashi H."/>
            <person name="Kobayashi N."/>
            <person name="Machita K."/>
            <person name="Maehara T."/>
            <person name="Masukawa M."/>
            <person name="Mizubayashi T."/>
            <person name="Mukai Y."/>
            <person name="Nagasaki H."/>
            <person name="Nagata Y."/>
            <person name="Naito S."/>
            <person name="Nakashima M."/>
            <person name="Nakama Y."/>
            <person name="Nakamichi Y."/>
            <person name="Nakamura M."/>
            <person name="Meguro A."/>
            <person name="Negishi M."/>
            <person name="Ohta I."/>
            <person name="Ohta T."/>
            <person name="Okamoto M."/>
            <person name="Ono N."/>
            <person name="Saji S."/>
            <person name="Sakaguchi M."/>
            <person name="Sakai K."/>
            <person name="Shibata M."/>
            <person name="Shimokawa T."/>
            <person name="Song J."/>
            <person name="Takazaki Y."/>
            <person name="Terasawa K."/>
            <person name="Tsugane M."/>
            <person name="Tsuji K."/>
            <person name="Ueda S."/>
            <person name="Waki K."/>
            <person name="Yamagata H."/>
            <person name="Yamamoto M."/>
            <person name="Yamamoto S."/>
            <person name="Yamane H."/>
            <person name="Yoshiki S."/>
            <person name="Yoshihara R."/>
            <person name="Yukawa K."/>
            <person name="Zhong H."/>
            <person name="Yano M."/>
            <person name="Yuan Q."/>
            <person name="Ouyang S."/>
            <person name="Liu J."/>
            <person name="Jones K.M."/>
            <person name="Gansberger K."/>
            <person name="Moffat K."/>
            <person name="Hill J."/>
            <person name="Bera J."/>
            <person name="Fadrosh D."/>
            <person name="Jin S."/>
            <person name="Johri S."/>
            <person name="Kim M."/>
            <person name="Overton L."/>
            <person name="Reardon M."/>
            <person name="Tsitrin T."/>
            <person name="Vuong H."/>
            <person name="Weaver B."/>
            <person name="Ciecko A."/>
            <person name="Tallon L."/>
            <person name="Jackson J."/>
            <person name="Pai G."/>
            <person name="Aken S.V."/>
            <person name="Utterback T."/>
            <person name="Reidmuller S."/>
            <person name="Feldblyum T."/>
            <person name="Hsiao J."/>
            <person name="Zismann V."/>
            <person name="Iobst S."/>
            <person name="de Vazeille A.R."/>
            <person name="Buell C.R."/>
            <person name="Ying K."/>
            <person name="Li Y."/>
            <person name="Lu T."/>
            <person name="Huang Y."/>
            <person name="Zhao Q."/>
            <person name="Feng Q."/>
            <person name="Zhang L."/>
            <person name="Zhu J."/>
            <person name="Weng Q."/>
            <person name="Mu J."/>
            <person name="Lu Y."/>
            <person name="Fan D."/>
            <person name="Liu Y."/>
            <person name="Guan J."/>
            <person name="Zhang Y."/>
            <person name="Yu S."/>
            <person name="Liu X."/>
            <person name="Zhang Y."/>
            <person name="Hong G."/>
            <person name="Han B."/>
            <person name="Choisne N."/>
            <person name="Demange N."/>
            <person name="Orjeda G."/>
            <person name="Samain S."/>
            <person name="Cattolico L."/>
            <person name="Pelletier E."/>
            <person name="Couloux A."/>
            <person name="Segurens B."/>
            <person name="Wincker P."/>
            <person name="D'Hont A."/>
            <person name="Scarpelli C."/>
            <person name="Weissenbach J."/>
            <person name="Salanoubat M."/>
            <person name="Quetier F."/>
            <person name="Yu Y."/>
            <person name="Kim H.R."/>
            <person name="Rambo T."/>
            <person name="Currie J."/>
            <person name="Collura K."/>
            <person name="Luo M."/>
            <person name="Yang T."/>
            <person name="Ammiraju J.S.S."/>
            <person name="Engler F."/>
            <person name="Soderlund C."/>
            <person name="Wing R.A."/>
            <person name="Palmer L.E."/>
            <person name="de la Bastide M."/>
            <person name="Spiegel L."/>
            <person name="Nascimento L."/>
            <person name="Zutavern T."/>
            <person name="O'Shaughnessy A."/>
            <person name="Dike S."/>
            <person name="Dedhia N."/>
            <person name="Preston R."/>
            <person name="Balija V."/>
            <person name="McCombie W.R."/>
            <person name="Chow T."/>
            <person name="Chen H."/>
            <person name="Chung M."/>
            <person name="Chen C."/>
            <person name="Shaw J."/>
            <person name="Wu H."/>
            <person name="Hsiao K."/>
            <person name="Chao Y."/>
            <person name="Chu M."/>
            <person name="Cheng C."/>
            <person name="Hour A."/>
            <person name="Lee P."/>
            <person name="Lin S."/>
            <person name="Lin Y."/>
            <person name="Liou J."/>
            <person name="Liu S."/>
            <person name="Hsing Y."/>
            <person name="Raghuvanshi S."/>
            <person name="Mohanty A."/>
            <person name="Bharti A.K."/>
            <person name="Gaur A."/>
            <person name="Gupta V."/>
            <person name="Kumar D."/>
            <person name="Ravi V."/>
            <person name="Vij S."/>
            <person name="Kapur A."/>
            <person name="Khurana P."/>
            <person name="Khurana P."/>
            <person name="Khurana J.P."/>
            <person name="Tyagi A.K."/>
            <person name="Gaikwad K."/>
            <person name="Singh A."/>
            <person name="Dalal V."/>
            <person name="Srivastava S."/>
            <person name="Dixit A."/>
            <person name="Pal A.K."/>
            <person name="Ghazi I.A."/>
            <person name="Yadav M."/>
            <person name="Pandit A."/>
            <person name="Bhargava A."/>
            <person name="Sureshbabu K."/>
            <person name="Batra K."/>
            <person name="Sharma T.R."/>
            <person name="Mohapatra T."/>
            <person name="Singh N.K."/>
            <person name="Messing J."/>
            <person name="Nelson A.B."/>
            <person name="Fuks G."/>
            <person name="Kavchok S."/>
            <person name="Keizer G."/>
            <person name="Linton E."/>
            <person name="Llaca V."/>
            <person name="Song R."/>
            <person name="Tanyolac B."/>
            <person name="Young S."/>
            <person name="Ho-Il K."/>
            <person name="Hahn J.H."/>
            <person name="Sangsakoo G."/>
            <person name="Vanavichit A."/>
            <person name="de Mattos Luiz.A.T."/>
            <person name="Zimmer P.D."/>
            <person name="Malone G."/>
            <person name="Dellagostin O."/>
            <person name="de Oliveira A.C."/>
            <person name="Bevan M."/>
            <person name="Bancroft I."/>
            <person name="Minx P."/>
            <person name="Cordum H."/>
            <person name="Wilson R."/>
            <person name="Cheng Z."/>
            <person name="Jin W."/>
            <person name="Jiang J."/>
            <person name="Leong S.A."/>
            <person name="Iwama H."/>
            <person name="Gojobori T."/>
            <person name="Itoh T."/>
            <person name="Niimura Y."/>
            <person name="Fujii Y."/>
            <person name="Habara T."/>
            <person name="Sakai H."/>
            <person name="Sato Y."/>
            <person name="Wilson G."/>
            <person name="Kumar K."/>
            <person name="McCouch S."/>
            <person name="Juretic N."/>
            <person name="Hoen D."/>
            <person name="Wright S."/>
            <person name="Bruskiewich R."/>
            <person name="Bureau T."/>
            <person name="Miyao A."/>
            <person name="Hirochika H."/>
            <person name="Nishikawa T."/>
            <person name="Kadowaki K."/>
            <person name="Sugiura M."/>
            <person name="Burr B."/>
            <person name="Sasaki T."/>
        </authorList>
    </citation>
    <scope>NUCLEOTIDE SEQUENCE [LARGE SCALE GENOMIC DNA]</scope>
    <source>
        <strain evidence="3">cv. Nipponbare</strain>
    </source>
</reference>
<evidence type="ECO:0000313" key="2">
    <source>
        <dbReference type="EMBL" id="BAS74790.1"/>
    </source>
</evidence>
<feature type="region of interest" description="Disordered" evidence="1">
    <location>
        <begin position="92"/>
        <end position="128"/>
    </location>
</feature>
<sequence length="128" mass="14053">MLSGWRVLRLTKWLQRMTLAPLPMRCLMVGMAAMTRVSSVMFWLASRGTLRSARKSTRFPSRSAAARSPTLFFAIVATARARRLPADAEAARRRDETWIASRGSVPRAAKPSERAVGHGEATPARGSG</sequence>
<feature type="non-terminal residue" evidence="2">
    <location>
        <position position="1"/>
    </location>
</feature>
<protein>
    <submittedName>
        <fullName evidence="2">Os01g0800250 protein</fullName>
    </submittedName>
</protein>
<dbReference type="AlphaFoldDB" id="A0A0P0V9E2"/>
<evidence type="ECO:0000256" key="1">
    <source>
        <dbReference type="SAM" id="MobiDB-lite"/>
    </source>
</evidence>
<proteinExistence type="predicted"/>
<dbReference type="PaxDb" id="39947-A0A0P0V9E2"/>
<reference evidence="2 3" key="2">
    <citation type="journal article" date="2013" name="Plant Cell Physiol.">
        <title>Rice Annotation Project Database (RAP-DB): an integrative and interactive database for rice genomics.</title>
        <authorList>
            <person name="Sakai H."/>
            <person name="Lee S.S."/>
            <person name="Tanaka T."/>
            <person name="Numa H."/>
            <person name="Kim J."/>
            <person name="Kawahara Y."/>
            <person name="Wakimoto H."/>
            <person name="Yang C.C."/>
            <person name="Iwamoto M."/>
            <person name="Abe T."/>
            <person name="Yamada Y."/>
            <person name="Muto A."/>
            <person name="Inokuchi H."/>
            <person name="Ikemura T."/>
            <person name="Matsumoto T."/>
            <person name="Sasaki T."/>
            <person name="Itoh T."/>
        </authorList>
    </citation>
    <scope>NUCLEOTIDE SEQUENCE [LARGE SCALE GENOMIC DNA]</scope>
    <source>
        <strain evidence="3">cv. Nipponbare</strain>
    </source>
</reference>
<evidence type="ECO:0000313" key="3">
    <source>
        <dbReference type="Proteomes" id="UP000059680"/>
    </source>
</evidence>
<accession>A0A0P0V9E2</accession>
<dbReference type="InParanoid" id="A0A0P0V9E2"/>
<dbReference type="Proteomes" id="UP000059680">
    <property type="component" value="Chromosome 1"/>
</dbReference>
<name>A0A0P0V9E2_ORYSJ</name>
<dbReference type="EMBL" id="AP014957">
    <property type="protein sequence ID" value="BAS74790.1"/>
    <property type="molecule type" value="Genomic_DNA"/>
</dbReference>
<organism evidence="2 3">
    <name type="scientific">Oryza sativa subsp. japonica</name>
    <name type="common">Rice</name>
    <dbReference type="NCBI Taxonomy" id="39947"/>
    <lineage>
        <taxon>Eukaryota</taxon>
        <taxon>Viridiplantae</taxon>
        <taxon>Streptophyta</taxon>
        <taxon>Embryophyta</taxon>
        <taxon>Tracheophyta</taxon>
        <taxon>Spermatophyta</taxon>
        <taxon>Magnoliopsida</taxon>
        <taxon>Liliopsida</taxon>
        <taxon>Poales</taxon>
        <taxon>Poaceae</taxon>
        <taxon>BOP clade</taxon>
        <taxon>Oryzoideae</taxon>
        <taxon>Oryzeae</taxon>
        <taxon>Oryzinae</taxon>
        <taxon>Oryza</taxon>
        <taxon>Oryza sativa</taxon>
    </lineage>
</organism>
<gene>
    <name evidence="2" type="ordered locus">Os01g0800250</name>
    <name evidence="2" type="ORF">OSNPB_010800250</name>
</gene>
<keyword evidence="3" id="KW-1185">Reference proteome</keyword>